<name>A0A8J4E9P7_9ACTN</name>
<dbReference type="EMBL" id="BOPG01000105">
    <property type="protein sequence ID" value="GIJ63957.1"/>
    <property type="molecule type" value="Genomic_DNA"/>
</dbReference>
<dbReference type="RefSeq" id="WP_204011590.1">
    <property type="nucleotide sequence ID" value="NZ_BOPG01000105.1"/>
</dbReference>
<protein>
    <submittedName>
        <fullName evidence="1">Uncharacterized protein</fullName>
    </submittedName>
</protein>
<organism evidence="1 2">
    <name type="scientific">Virgisporangium aurantiacum</name>
    <dbReference type="NCBI Taxonomy" id="175570"/>
    <lineage>
        <taxon>Bacteria</taxon>
        <taxon>Bacillati</taxon>
        <taxon>Actinomycetota</taxon>
        <taxon>Actinomycetes</taxon>
        <taxon>Micromonosporales</taxon>
        <taxon>Micromonosporaceae</taxon>
        <taxon>Virgisporangium</taxon>
    </lineage>
</organism>
<dbReference type="AlphaFoldDB" id="A0A8J4E9P7"/>
<gene>
    <name evidence="1" type="ORF">Vau01_114730</name>
</gene>
<dbReference type="Proteomes" id="UP000612585">
    <property type="component" value="Unassembled WGS sequence"/>
</dbReference>
<reference evidence="1" key="1">
    <citation type="submission" date="2021-01" db="EMBL/GenBank/DDBJ databases">
        <title>Whole genome shotgun sequence of Virgisporangium aurantiacum NBRC 16421.</title>
        <authorList>
            <person name="Komaki H."/>
            <person name="Tamura T."/>
        </authorList>
    </citation>
    <scope>NUCLEOTIDE SEQUENCE</scope>
    <source>
        <strain evidence="1">NBRC 16421</strain>
    </source>
</reference>
<accession>A0A8J4E9P7</accession>
<evidence type="ECO:0000313" key="1">
    <source>
        <dbReference type="EMBL" id="GIJ63957.1"/>
    </source>
</evidence>
<comment type="caution">
    <text evidence="1">The sequence shown here is derived from an EMBL/GenBank/DDBJ whole genome shotgun (WGS) entry which is preliminary data.</text>
</comment>
<keyword evidence="2" id="KW-1185">Reference proteome</keyword>
<sequence>MWYLLDLQALEVVSSGDGSGPLTLTSYVSTILCPASFGCAQFAATR</sequence>
<evidence type="ECO:0000313" key="2">
    <source>
        <dbReference type="Proteomes" id="UP000612585"/>
    </source>
</evidence>
<proteinExistence type="predicted"/>